<comment type="caution">
    <text evidence="1">The sequence shown here is derived from an EMBL/GenBank/DDBJ whole genome shotgun (WGS) entry which is preliminary data.</text>
</comment>
<evidence type="ECO:0000313" key="1">
    <source>
        <dbReference type="EMBL" id="KAJ8966028.1"/>
    </source>
</evidence>
<dbReference type="Proteomes" id="UP001162164">
    <property type="component" value="Unassembled WGS sequence"/>
</dbReference>
<dbReference type="EMBL" id="JAPWTJ010002470">
    <property type="protein sequence ID" value="KAJ8966028.1"/>
    <property type="molecule type" value="Genomic_DNA"/>
</dbReference>
<protein>
    <submittedName>
        <fullName evidence="1">Uncharacterized protein</fullName>
    </submittedName>
</protein>
<gene>
    <name evidence="1" type="ORF">NQ317_009303</name>
</gene>
<organism evidence="1 2">
    <name type="scientific">Molorchus minor</name>
    <dbReference type="NCBI Taxonomy" id="1323400"/>
    <lineage>
        <taxon>Eukaryota</taxon>
        <taxon>Metazoa</taxon>
        <taxon>Ecdysozoa</taxon>
        <taxon>Arthropoda</taxon>
        <taxon>Hexapoda</taxon>
        <taxon>Insecta</taxon>
        <taxon>Pterygota</taxon>
        <taxon>Neoptera</taxon>
        <taxon>Endopterygota</taxon>
        <taxon>Coleoptera</taxon>
        <taxon>Polyphaga</taxon>
        <taxon>Cucujiformia</taxon>
        <taxon>Chrysomeloidea</taxon>
        <taxon>Cerambycidae</taxon>
        <taxon>Lamiinae</taxon>
        <taxon>Monochamini</taxon>
        <taxon>Molorchus</taxon>
    </lineage>
</organism>
<sequence>MSETRKKLSEINSAAWEIRWHMFIIRCHNNHYRNYTPSRKRFQKKRNSNGSKLEEPEIAGIGSRIFKIRL</sequence>
<reference evidence="1" key="1">
    <citation type="journal article" date="2023" name="Insect Mol. Biol.">
        <title>Genome sequencing provides insights into the evolution of gene families encoding plant cell wall-degrading enzymes in longhorned beetles.</title>
        <authorList>
            <person name="Shin N.R."/>
            <person name="Okamura Y."/>
            <person name="Kirsch R."/>
            <person name="Pauchet Y."/>
        </authorList>
    </citation>
    <scope>NUCLEOTIDE SEQUENCE</scope>
    <source>
        <strain evidence="1">MMC_N1</strain>
    </source>
</reference>
<proteinExistence type="predicted"/>
<feature type="non-terminal residue" evidence="1">
    <location>
        <position position="70"/>
    </location>
</feature>
<evidence type="ECO:0000313" key="2">
    <source>
        <dbReference type="Proteomes" id="UP001162164"/>
    </source>
</evidence>
<name>A0ABQ9IUC7_9CUCU</name>
<accession>A0ABQ9IUC7</accession>
<keyword evidence="2" id="KW-1185">Reference proteome</keyword>